<keyword evidence="1" id="KW-0732">Signal</keyword>
<dbReference type="CDD" id="cd22786">
    <property type="entry name" value="DPBB_YuiC-like"/>
    <property type="match status" value="1"/>
</dbReference>
<dbReference type="Gene3D" id="2.40.40.10">
    <property type="entry name" value="RlpA-like domain"/>
    <property type="match status" value="1"/>
</dbReference>
<dbReference type="GO" id="GO:0004553">
    <property type="term" value="F:hydrolase activity, hydrolyzing O-glycosyl compounds"/>
    <property type="evidence" value="ECO:0007669"/>
    <property type="project" value="InterPro"/>
</dbReference>
<dbReference type="STRING" id="46223.SAMN05421852_10484"/>
<dbReference type="GO" id="GO:0019867">
    <property type="term" value="C:outer membrane"/>
    <property type="evidence" value="ECO:0007669"/>
    <property type="project" value="InterPro"/>
</dbReference>
<keyword evidence="4" id="KW-1185">Reference proteome</keyword>
<dbReference type="InterPro" id="IPR011098">
    <property type="entry name" value="G5_dom"/>
</dbReference>
<dbReference type="EMBL" id="FORR01000004">
    <property type="protein sequence ID" value="SFJ06835.1"/>
    <property type="molecule type" value="Genomic_DNA"/>
</dbReference>
<dbReference type="PANTHER" id="PTHR39160:SF4">
    <property type="entry name" value="RESUSCITATION-PROMOTING FACTOR RPFB"/>
    <property type="match status" value="1"/>
</dbReference>
<dbReference type="GO" id="GO:0009254">
    <property type="term" value="P:peptidoglycan turnover"/>
    <property type="evidence" value="ECO:0007669"/>
    <property type="project" value="InterPro"/>
</dbReference>
<dbReference type="InterPro" id="IPR007137">
    <property type="entry name" value="DUF348"/>
</dbReference>
<dbReference type="PANTHER" id="PTHR39160">
    <property type="entry name" value="CELL WALL-BINDING PROTEIN YOCH"/>
    <property type="match status" value="1"/>
</dbReference>
<feature type="domain" description="G5" evidence="2">
    <location>
        <begin position="143"/>
        <end position="228"/>
    </location>
</feature>
<dbReference type="InterPro" id="IPR036908">
    <property type="entry name" value="RlpA-like_sf"/>
</dbReference>
<dbReference type="AlphaFoldDB" id="A0A1I3NCD1"/>
<name>A0A1I3NCD1_9BACL</name>
<dbReference type="RefSeq" id="WP_175482326.1">
    <property type="nucleotide sequence ID" value="NZ_FORR01000004.1"/>
</dbReference>
<dbReference type="Pfam" id="PF03990">
    <property type="entry name" value="DUF348"/>
    <property type="match status" value="1"/>
</dbReference>
<sequence>MNRRIIISLIIAAALLGGTAVALAMEKKVKVVFSDRPEEIQISGYYETLSEALASKGYNLKKLKSEYRPSVPWNQSLKDEMKVLLTCHCEVTMIENGQVKGKFKTTASTVDQFLQTKQIQLTKYDKVWPAANQKIKNNMTIYLDRAEKKVKKEVKTIPYQIKKIKDPTLPYGEEEVKIKGKEGKEVYQVTTLYKKNQPIVENGKPVVTKKLVKKVEAVDKVVKIGINKKIKPDMQTAADEKGCRQMKAEVTAYTYYPGENITYSGEPVRRGAIAVDPKVIPLHSRIYVPGYGWGEALDTGGRIKGNIIDVFMESKREALAWGKPIKTIKVCPPK</sequence>
<accession>A0A1I3NCD1</accession>
<dbReference type="Pfam" id="PF06725">
    <property type="entry name" value="3D"/>
    <property type="match status" value="1"/>
</dbReference>
<gene>
    <name evidence="3" type="ORF">SAMN05421852_10484</name>
</gene>
<dbReference type="Proteomes" id="UP000199545">
    <property type="component" value="Unassembled WGS sequence"/>
</dbReference>
<evidence type="ECO:0000256" key="1">
    <source>
        <dbReference type="ARBA" id="ARBA00022729"/>
    </source>
</evidence>
<dbReference type="Pfam" id="PF07501">
    <property type="entry name" value="G5"/>
    <property type="match status" value="1"/>
</dbReference>
<dbReference type="PROSITE" id="PS51109">
    <property type="entry name" value="G5"/>
    <property type="match status" value="1"/>
</dbReference>
<protein>
    <submittedName>
        <fullName evidence="3">3D (Asp-Asp-Asp) domain-containing protein</fullName>
    </submittedName>
</protein>
<dbReference type="SMART" id="SM01208">
    <property type="entry name" value="G5"/>
    <property type="match status" value="1"/>
</dbReference>
<reference evidence="3 4" key="1">
    <citation type="submission" date="2016-10" db="EMBL/GenBank/DDBJ databases">
        <authorList>
            <person name="de Groot N.N."/>
        </authorList>
    </citation>
    <scope>NUCLEOTIDE SEQUENCE [LARGE SCALE GENOMIC DNA]</scope>
    <source>
        <strain evidence="3 4">DSM 44778</strain>
    </source>
</reference>
<dbReference type="InterPro" id="IPR010611">
    <property type="entry name" value="3D_dom"/>
</dbReference>
<dbReference type="InterPro" id="IPR051933">
    <property type="entry name" value="Resuscitation_pf_RpfB"/>
</dbReference>
<dbReference type="Gene3D" id="2.20.230.10">
    <property type="entry name" value="Resuscitation-promoting factor rpfb"/>
    <property type="match status" value="1"/>
</dbReference>
<proteinExistence type="predicted"/>
<evidence type="ECO:0000313" key="4">
    <source>
        <dbReference type="Proteomes" id="UP000199545"/>
    </source>
</evidence>
<evidence type="ECO:0000259" key="2">
    <source>
        <dbReference type="PROSITE" id="PS51109"/>
    </source>
</evidence>
<evidence type="ECO:0000313" key="3">
    <source>
        <dbReference type="EMBL" id="SFJ06835.1"/>
    </source>
</evidence>
<organism evidence="3 4">
    <name type="scientific">Thermoflavimicrobium dichotomicum</name>
    <dbReference type="NCBI Taxonomy" id="46223"/>
    <lineage>
        <taxon>Bacteria</taxon>
        <taxon>Bacillati</taxon>
        <taxon>Bacillota</taxon>
        <taxon>Bacilli</taxon>
        <taxon>Bacillales</taxon>
        <taxon>Thermoactinomycetaceae</taxon>
        <taxon>Thermoflavimicrobium</taxon>
    </lineage>
</organism>